<name>A0A9P4MXL1_9PLEO</name>
<proteinExistence type="predicted"/>
<dbReference type="AlphaFoldDB" id="A0A9P4MXL1"/>
<evidence type="ECO:0000313" key="2">
    <source>
        <dbReference type="EMBL" id="KAF2258372.1"/>
    </source>
</evidence>
<dbReference type="Proteomes" id="UP000800093">
    <property type="component" value="Unassembled WGS sequence"/>
</dbReference>
<evidence type="ECO:0000313" key="3">
    <source>
        <dbReference type="Proteomes" id="UP000800093"/>
    </source>
</evidence>
<evidence type="ECO:0000256" key="1">
    <source>
        <dbReference type="SAM" id="MobiDB-lite"/>
    </source>
</evidence>
<feature type="region of interest" description="Disordered" evidence="1">
    <location>
        <begin position="80"/>
        <end position="115"/>
    </location>
</feature>
<organism evidence="2 3">
    <name type="scientific">Lojkania enalia</name>
    <dbReference type="NCBI Taxonomy" id="147567"/>
    <lineage>
        <taxon>Eukaryota</taxon>
        <taxon>Fungi</taxon>
        <taxon>Dikarya</taxon>
        <taxon>Ascomycota</taxon>
        <taxon>Pezizomycotina</taxon>
        <taxon>Dothideomycetes</taxon>
        <taxon>Pleosporomycetidae</taxon>
        <taxon>Pleosporales</taxon>
        <taxon>Pleosporales incertae sedis</taxon>
        <taxon>Lojkania</taxon>
    </lineage>
</organism>
<sequence length="115" mass="12548">MAPENQNKVGGDNSVTSAHTYTHTPTLLSLQSKALCSLHRIVSLTERVIELPTSSLPQPSSLSLPPSALAYLDPAALPDFHLHHHHNNLPHHHRPATARQPRPPTPPKAMPTSFD</sequence>
<feature type="compositionally biased region" description="Basic residues" evidence="1">
    <location>
        <begin position="82"/>
        <end position="96"/>
    </location>
</feature>
<dbReference type="EMBL" id="ML986767">
    <property type="protein sequence ID" value="KAF2258372.1"/>
    <property type="molecule type" value="Genomic_DNA"/>
</dbReference>
<reference evidence="3" key="1">
    <citation type="journal article" date="2020" name="Stud. Mycol.">
        <title>101 Dothideomycetes genomes: A test case for predicting lifestyles and emergence of pathogens.</title>
        <authorList>
            <person name="Haridas S."/>
            <person name="Albert R."/>
            <person name="Binder M."/>
            <person name="Bloem J."/>
            <person name="LaButti K."/>
            <person name="Salamov A."/>
            <person name="Andreopoulos B."/>
            <person name="Baker S."/>
            <person name="Barry K."/>
            <person name="Bills G."/>
            <person name="Bluhm B."/>
            <person name="Cannon C."/>
            <person name="Castanera R."/>
            <person name="Culley D."/>
            <person name="Daum C."/>
            <person name="Ezra D."/>
            <person name="Gonzalez J."/>
            <person name="Henrissat B."/>
            <person name="Kuo A."/>
            <person name="Liang C."/>
            <person name="Lipzen A."/>
            <person name="Lutzoni F."/>
            <person name="Magnuson J."/>
            <person name="Mondo S."/>
            <person name="Nolan M."/>
            <person name="Ohm R."/>
            <person name="Pangilinan J."/>
            <person name="Park H.-J."/>
            <person name="Ramirez L."/>
            <person name="Alfaro M."/>
            <person name="Sun H."/>
            <person name="Tritt A."/>
            <person name="Yoshinaga Y."/>
            <person name="Zwiers L.-H."/>
            <person name="Turgeon B."/>
            <person name="Goodwin S."/>
            <person name="Spatafora J."/>
            <person name="Crous P."/>
            <person name="Grigoriev I."/>
        </authorList>
    </citation>
    <scope>NUCLEOTIDE SEQUENCE [LARGE SCALE GENOMIC DNA]</scope>
    <source>
        <strain evidence="3">CBS 304.66</strain>
    </source>
</reference>
<keyword evidence="3" id="KW-1185">Reference proteome</keyword>
<protein>
    <submittedName>
        <fullName evidence="2">Uncharacterized protein</fullName>
    </submittedName>
</protein>
<accession>A0A9P4MXL1</accession>
<comment type="caution">
    <text evidence="2">The sequence shown here is derived from an EMBL/GenBank/DDBJ whole genome shotgun (WGS) entry which is preliminary data.</text>
</comment>
<gene>
    <name evidence="2" type="ORF">CC78DRAFT_587221</name>
</gene>